<sequence>MEDTINSPPCLDTLNNNNLSLGTINSLHTINLRKFIHQLLQALTCDSLPLYILCERTIVLPLKRISFNNNRNSNTMTDAALPSALEWPVAAV</sequence>
<gene>
    <name evidence="1" type="primary">ABSGL_10745.1 scaffold 12033</name>
</gene>
<name>A0A163MH05_ABSGL</name>
<reference evidence="1" key="1">
    <citation type="submission" date="2016-04" db="EMBL/GenBank/DDBJ databases">
        <authorList>
            <person name="Evans L.H."/>
            <person name="Alamgir A."/>
            <person name="Owens N."/>
            <person name="Weber N.D."/>
            <person name="Virtaneva K."/>
            <person name="Barbian K."/>
            <person name="Babar A."/>
            <person name="Rosenke K."/>
        </authorList>
    </citation>
    <scope>NUCLEOTIDE SEQUENCE [LARGE SCALE GENOMIC DNA]</scope>
    <source>
        <strain evidence="1">CBS 101.48</strain>
    </source>
</reference>
<dbReference type="InParanoid" id="A0A163MH05"/>
<organism evidence="1">
    <name type="scientific">Absidia glauca</name>
    <name type="common">Pin mould</name>
    <dbReference type="NCBI Taxonomy" id="4829"/>
    <lineage>
        <taxon>Eukaryota</taxon>
        <taxon>Fungi</taxon>
        <taxon>Fungi incertae sedis</taxon>
        <taxon>Mucoromycota</taxon>
        <taxon>Mucoromycotina</taxon>
        <taxon>Mucoromycetes</taxon>
        <taxon>Mucorales</taxon>
        <taxon>Cunninghamellaceae</taxon>
        <taxon>Absidia</taxon>
    </lineage>
</organism>
<dbReference type="EMBL" id="LT554417">
    <property type="protein sequence ID" value="SAM04879.1"/>
    <property type="molecule type" value="Genomic_DNA"/>
</dbReference>
<dbReference type="AlphaFoldDB" id="A0A163MH05"/>
<keyword evidence="2" id="KW-1185">Reference proteome</keyword>
<evidence type="ECO:0000313" key="1">
    <source>
        <dbReference type="EMBL" id="SAM04879.1"/>
    </source>
</evidence>
<accession>A0A163MH05</accession>
<evidence type="ECO:0000313" key="2">
    <source>
        <dbReference type="Proteomes" id="UP000078561"/>
    </source>
</evidence>
<protein>
    <submittedName>
        <fullName evidence="1">Uncharacterized protein</fullName>
    </submittedName>
</protein>
<dbReference type="Proteomes" id="UP000078561">
    <property type="component" value="Unassembled WGS sequence"/>
</dbReference>
<proteinExistence type="predicted"/>